<dbReference type="Gene3D" id="2.130.10.10">
    <property type="entry name" value="YVTN repeat-like/Quinoprotein amine dehydrogenase"/>
    <property type="match status" value="1"/>
</dbReference>
<dbReference type="PANTHER" id="PTHR30344:SF1">
    <property type="entry name" value="6-PHOSPHOGLUCONOLACTONASE"/>
    <property type="match status" value="1"/>
</dbReference>
<evidence type="ECO:0000256" key="1">
    <source>
        <dbReference type="ARBA" id="ARBA00005564"/>
    </source>
</evidence>
<dbReference type="AlphaFoldDB" id="A0A158ATQ9"/>
<name>A0A158ATQ9_9BURK</name>
<keyword evidence="2" id="KW-0119">Carbohydrate metabolism</keyword>
<proteinExistence type="inferred from homology"/>
<keyword evidence="2" id="KW-0313">Glucose metabolism</keyword>
<reference evidence="3" key="1">
    <citation type="submission" date="2016-01" db="EMBL/GenBank/DDBJ databases">
        <authorList>
            <person name="Peeters C."/>
        </authorList>
    </citation>
    <scope>NUCLEOTIDE SEQUENCE</scope>
    <source>
        <strain evidence="3">LMG 29320</strain>
    </source>
</reference>
<dbReference type="Pfam" id="PF10282">
    <property type="entry name" value="Lactonase"/>
    <property type="match status" value="1"/>
</dbReference>
<dbReference type="SUPFAM" id="SSF50974">
    <property type="entry name" value="Nitrous oxide reductase, N-terminal domain"/>
    <property type="match status" value="1"/>
</dbReference>
<protein>
    <submittedName>
        <fullName evidence="3">3-carboxymuconate cyclase</fullName>
    </submittedName>
</protein>
<evidence type="ECO:0000256" key="2">
    <source>
        <dbReference type="ARBA" id="ARBA00022526"/>
    </source>
</evidence>
<accession>A0A158ATQ9</accession>
<gene>
    <name evidence="3" type="ORF">AWB77_02127</name>
</gene>
<dbReference type="InterPro" id="IPR050282">
    <property type="entry name" value="Cycloisomerase_2"/>
</dbReference>
<evidence type="ECO:0000313" key="4">
    <source>
        <dbReference type="Proteomes" id="UP000054903"/>
    </source>
</evidence>
<dbReference type="EMBL" id="FCNX02000004">
    <property type="protein sequence ID" value="SAK61411.1"/>
    <property type="molecule type" value="Genomic_DNA"/>
</dbReference>
<evidence type="ECO:0000313" key="3">
    <source>
        <dbReference type="EMBL" id="SAK61411.1"/>
    </source>
</evidence>
<comment type="similarity">
    <text evidence="1">Belongs to the cycloisomerase 2 family.</text>
</comment>
<dbReference type="STRING" id="1777138.AWB77_02127"/>
<dbReference type="PANTHER" id="PTHR30344">
    <property type="entry name" value="6-PHOSPHOGLUCONOLACTONASE-RELATED"/>
    <property type="match status" value="1"/>
</dbReference>
<dbReference type="RefSeq" id="WP_061134356.1">
    <property type="nucleotide sequence ID" value="NZ_FCNX02000004.1"/>
</dbReference>
<comment type="caution">
    <text evidence="3">The sequence shown here is derived from an EMBL/GenBank/DDBJ whole genome shotgun (WGS) entry which is preliminary data.</text>
</comment>
<dbReference type="GO" id="GO:0005829">
    <property type="term" value="C:cytosol"/>
    <property type="evidence" value="ECO:0007669"/>
    <property type="project" value="TreeGrafter"/>
</dbReference>
<dbReference type="Proteomes" id="UP000054903">
    <property type="component" value="Unassembled WGS sequence"/>
</dbReference>
<dbReference type="GO" id="GO:0006006">
    <property type="term" value="P:glucose metabolic process"/>
    <property type="evidence" value="ECO:0007669"/>
    <property type="project" value="UniProtKB-KW"/>
</dbReference>
<dbReference type="InterPro" id="IPR011045">
    <property type="entry name" value="N2O_reductase_N"/>
</dbReference>
<dbReference type="InterPro" id="IPR019405">
    <property type="entry name" value="Lactonase_7-beta_prop"/>
</dbReference>
<dbReference type="OrthoDB" id="9790815at2"/>
<dbReference type="InterPro" id="IPR015943">
    <property type="entry name" value="WD40/YVTN_repeat-like_dom_sf"/>
</dbReference>
<dbReference type="GO" id="GO:0017057">
    <property type="term" value="F:6-phosphogluconolactonase activity"/>
    <property type="evidence" value="ECO:0007669"/>
    <property type="project" value="TreeGrafter"/>
</dbReference>
<sequence length="357" mass="38848">MNFFAFVSYADDADIGVFALDGRTGNLTALERHPAAERVMPLALSADQSSFVAATRGARRSLLTFAIDRHTGKLTQTHRNEVEASNVYLESDRCGSLIFGSSYSEHRLTVYAAYDGNRPVQVIDDISHAHGTAVSDDDRFVYVSAHGSDQIIGFQIRRDSADSPLREVDTVDLERGFGPRHLRLSPSGRHLYVLSEFRGDIAVFERDLVSGRLTFLSVSSRAKAFAGLQPGFSRPAAGAPKQPDPEVLAVSIWNADLQVHPSGRFLYASDRNTSRIVVYRVSEDGAAVADTGWTETERQPRGFKIDPSGSFLVACGELSSNISAYRIDSRTGALTHASRAVGGRGANWIEIVAALRG</sequence>
<keyword evidence="4" id="KW-1185">Reference proteome</keyword>
<organism evidence="3 4">
    <name type="scientific">Caballeronia fortuita</name>
    <dbReference type="NCBI Taxonomy" id="1777138"/>
    <lineage>
        <taxon>Bacteria</taxon>
        <taxon>Pseudomonadati</taxon>
        <taxon>Pseudomonadota</taxon>
        <taxon>Betaproteobacteria</taxon>
        <taxon>Burkholderiales</taxon>
        <taxon>Burkholderiaceae</taxon>
        <taxon>Caballeronia</taxon>
    </lineage>
</organism>